<evidence type="ECO:0000313" key="4">
    <source>
        <dbReference type="Proteomes" id="UP000831181"/>
    </source>
</evidence>
<evidence type="ECO:0000313" key="3">
    <source>
        <dbReference type="EMBL" id="UQS86698.1"/>
    </source>
</evidence>
<dbReference type="Gene3D" id="3.40.50.150">
    <property type="entry name" value="Vaccinia Virus protein VP39"/>
    <property type="match status" value="1"/>
</dbReference>
<gene>
    <name evidence="3" type="ORF">MOO44_07380</name>
</gene>
<keyword evidence="3" id="KW-0489">Methyltransferase</keyword>
<feature type="domain" description="Methyltransferase" evidence="2">
    <location>
        <begin position="36"/>
        <end position="130"/>
    </location>
</feature>
<dbReference type="GO" id="GO:0032259">
    <property type="term" value="P:methylation"/>
    <property type="evidence" value="ECO:0007669"/>
    <property type="project" value="UniProtKB-KW"/>
</dbReference>
<dbReference type="GO" id="GO:0008168">
    <property type="term" value="F:methyltransferase activity"/>
    <property type="evidence" value="ECO:0007669"/>
    <property type="project" value="UniProtKB-KW"/>
</dbReference>
<proteinExistence type="predicted"/>
<dbReference type="SUPFAM" id="SSF53335">
    <property type="entry name" value="S-adenosyl-L-methionine-dependent methyltransferases"/>
    <property type="match status" value="1"/>
</dbReference>
<sequence>MIYGEFAELYDELFDPEMYANWVQFVLKHANGGSLLDLACGNGRLAIELAHRGFTPSGLDLSDAMLAIASQKASASNVSLPLYNGNMLDLAGLATFQTITCFDDSICYLHDQTELATLFKQVAAHLDNDGTFLFDVITPYQTDVIYPGYMYNYHDETRAFMWRSYAGEFEHSVEHDLAFFNYNPEKDAYDEFSELHLERTYPLQTYLRALNAAGFTKVTPSADFGTSEINPKTTRWFFVARRG</sequence>
<dbReference type="EMBL" id="CP093361">
    <property type="protein sequence ID" value="UQS86698.1"/>
    <property type="molecule type" value="Genomic_DNA"/>
</dbReference>
<dbReference type="RefSeq" id="WP_260116499.1">
    <property type="nucleotide sequence ID" value="NZ_CP093361.1"/>
</dbReference>
<keyword evidence="1" id="KW-0808">Transferase</keyword>
<evidence type="ECO:0000256" key="1">
    <source>
        <dbReference type="ARBA" id="ARBA00022679"/>
    </source>
</evidence>
<dbReference type="KEGG" id="lbe:MOO44_07380"/>
<accession>A0A976X561</accession>
<dbReference type="PANTHER" id="PTHR43861">
    <property type="entry name" value="TRANS-ACONITATE 2-METHYLTRANSFERASE-RELATED"/>
    <property type="match status" value="1"/>
</dbReference>
<dbReference type="Gene3D" id="2.20.25.110">
    <property type="entry name" value="S-adenosyl-L-methionine-dependent methyltransferases"/>
    <property type="match status" value="1"/>
</dbReference>
<name>A0A976X561_9LACO</name>
<dbReference type="Pfam" id="PF13649">
    <property type="entry name" value="Methyltransf_25"/>
    <property type="match status" value="1"/>
</dbReference>
<keyword evidence="4" id="KW-1185">Reference proteome</keyword>
<protein>
    <submittedName>
        <fullName evidence="3">Class I SAM-dependent methyltransferase</fullName>
    </submittedName>
</protein>
<dbReference type="InterPro" id="IPR041698">
    <property type="entry name" value="Methyltransf_25"/>
</dbReference>
<evidence type="ECO:0000259" key="2">
    <source>
        <dbReference type="Pfam" id="PF13649"/>
    </source>
</evidence>
<organism evidence="3 4">
    <name type="scientific">Nicoliella spurrieriana</name>
    <dbReference type="NCBI Taxonomy" id="2925830"/>
    <lineage>
        <taxon>Bacteria</taxon>
        <taxon>Bacillati</taxon>
        <taxon>Bacillota</taxon>
        <taxon>Bacilli</taxon>
        <taxon>Lactobacillales</taxon>
        <taxon>Lactobacillaceae</taxon>
        <taxon>Nicoliella</taxon>
    </lineage>
</organism>
<reference evidence="3" key="1">
    <citation type="journal article" date="2022" name="Int. J. Syst. Evol. Microbiol.">
        <title>Apilactobacillus apisilvae sp. nov., Nicolia spurrieriana gen. nov. sp. nov., Bombilactobacillus folatiphilus sp. nov. and Bombilactobacillus thymidiniphilus sp. nov., four new lactic acid bacterial isolates from stingless bees Tetragonula carbonaria and Austroplebeia australis.</title>
        <authorList>
            <person name="Oliphant S.A."/>
            <person name="Watson-Haigh N.S."/>
            <person name="Sumby K.M."/>
            <person name="Gardner J."/>
            <person name="Groom S."/>
            <person name="Jiranek V."/>
        </authorList>
    </citation>
    <scope>NUCLEOTIDE SEQUENCE</scope>
    <source>
        <strain evidence="3">SGEP1_A5</strain>
    </source>
</reference>
<dbReference type="InterPro" id="IPR029063">
    <property type="entry name" value="SAM-dependent_MTases_sf"/>
</dbReference>
<dbReference type="Proteomes" id="UP000831181">
    <property type="component" value="Chromosome"/>
</dbReference>
<dbReference type="CDD" id="cd02440">
    <property type="entry name" value="AdoMet_MTases"/>
    <property type="match status" value="1"/>
</dbReference>
<dbReference type="AlphaFoldDB" id="A0A976X561"/>